<comment type="similarity">
    <text evidence="1 3">Belongs to the enoyl-CoA hydratase/isomerase family.</text>
</comment>
<dbReference type="AlphaFoldDB" id="A0A1H8UAW7"/>
<dbReference type="GO" id="GO:0006635">
    <property type="term" value="P:fatty acid beta-oxidation"/>
    <property type="evidence" value="ECO:0007669"/>
    <property type="project" value="TreeGrafter"/>
</dbReference>
<dbReference type="PANTHER" id="PTHR11941:SF54">
    <property type="entry name" value="ENOYL-COA HYDRATASE, MITOCHONDRIAL"/>
    <property type="match status" value="1"/>
</dbReference>
<dbReference type="InterPro" id="IPR014748">
    <property type="entry name" value="Enoyl-CoA_hydra_C"/>
</dbReference>
<dbReference type="PANTHER" id="PTHR11941">
    <property type="entry name" value="ENOYL-COA HYDRATASE-RELATED"/>
    <property type="match status" value="1"/>
</dbReference>
<dbReference type="InterPro" id="IPR029045">
    <property type="entry name" value="ClpP/crotonase-like_dom_sf"/>
</dbReference>
<sequence>METYMWVGRDDMHVMDAFSDLELENFTTEMDGHVGILRIDRPPANAHDLDMIIELQSAVESIRFDEEVRVVVLASGNEKFFSSGYDIQALQDETGRHIGKASQTSKETIMKMRTTDTLFIAAVDGHCMGGGLEFALACDFRYIGDDDSYNVGVPEVELGLIPGEAGTQLLPRYIGRSKALKMMVTGETLNPQEALDVGLFDEIHPPEEVEEKALEFAHQVAELPNRAVGFDKLAVNEGMELPLWDALAHERELQNQLFETDGAKEGISAFLEKREPDFIAAELGDKEVEDVTADD</sequence>
<evidence type="ECO:0000313" key="5">
    <source>
        <dbReference type="Proteomes" id="UP000199126"/>
    </source>
</evidence>
<evidence type="ECO:0000313" key="4">
    <source>
        <dbReference type="EMBL" id="SEP00246.1"/>
    </source>
</evidence>
<name>A0A1H8UAW7_9EURY</name>
<keyword evidence="5" id="KW-1185">Reference proteome</keyword>
<dbReference type="EMBL" id="FODV01000010">
    <property type="protein sequence ID" value="SEP00246.1"/>
    <property type="molecule type" value="Genomic_DNA"/>
</dbReference>
<accession>A0A1H8UAW7</accession>
<reference evidence="5" key="1">
    <citation type="submission" date="2016-10" db="EMBL/GenBank/DDBJ databases">
        <authorList>
            <person name="Varghese N."/>
            <person name="Submissions S."/>
        </authorList>
    </citation>
    <scope>NUCLEOTIDE SEQUENCE [LARGE SCALE GENOMIC DNA]</scope>
    <source>
        <strain evidence="5">CGMCC 1.10121</strain>
    </source>
</reference>
<dbReference type="GO" id="GO:0016836">
    <property type="term" value="F:hydro-lyase activity"/>
    <property type="evidence" value="ECO:0007669"/>
    <property type="project" value="UniProtKB-ARBA"/>
</dbReference>
<evidence type="ECO:0000256" key="3">
    <source>
        <dbReference type="RuleBase" id="RU003707"/>
    </source>
</evidence>
<dbReference type="Gene3D" id="3.90.226.10">
    <property type="entry name" value="2-enoyl-CoA Hydratase, Chain A, domain 1"/>
    <property type="match status" value="1"/>
</dbReference>
<proteinExistence type="inferred from homology"/>
<dbReference type="InterPro" id="IPR018376">
    <property type="entry name" value="Enoyl-CoA_hyd/isom_CS"/>
</dbReference>
<dbReference type="FunFam" id="1.10.12.10:FF:000001">
    <property type="entry name" value="Probable enoyl-CoA hydratase, mitochondrial"/>
    <property type="match status" value="1"/>
</dbReference>
<keyword evidence="2" id="KW-0456">Lyase</keyword>
<dbReference type="Pfam" id="PF00378">
    <property type="entry name" value="ECH_1"/>
    <property type="match status" value="1"/>
</dbReference>
<protein>
    <submittedName>
        <fullName evidence="4">Enoyl-CoA hydratase/carnithine racemase</fullName>
    </submittedName>
</protein>
<dbReference type="CDD" id="cd06558">
    <property type="entry name" value="crotonase-like"/>
    <property type="match status" value="1"/>
</dbReference>
<organism evidence="4 5">
    <name type="scientific">Halogranum amylolyticum</name>
    <dbReference type="NCBI Taxonomy" id="660520"/>
    <lineage>
        <taxon>Archaea</taxon>
        <taxon>Methanobacteriati</taxon>
        <taxon>Methanobacteriota</taxon>
        <taxon>Stenosarchaea group</taxon>
        <taxon>Halobacteria</taxon>
        <taxon>Halobacteriales</taxon>
        <taxon>Haloferacaceae</taxon>
    </lineage>
</organism>
<dbReference type="SUPFAM" id="SSF52096">
    <property type="entry name" value="ClpP/crotonase"/>
    <property type="match status" value="1"/>
</dbReference>
<dbReference type="InterPro" id="IPR001753">
    <property type="entry name" value="Enoyl-CoA_hydra/iso"/>
</dbReference>
<dbReference type="Proteomes" id="UP000199126">
    <property type="component" value="Unassembled WGS sequence"/>
</dbReference>
<gene>
    <name evidence="4" type="ORF">SAMN04487948_11063</name>
</gene>
<dbReference type="PROSITE" id="PS00166">
    <property type="entry name" value="ENOYL_COA_HYDRATASE"/>
    <property type="match status" value="1"/>
</dbReference>
<dbReference type="Gene3D" id="1.10.12.10">
    <property type="entry name" value="Lyase 2-enoyl-coa Hydratase, Chain A, domain 2"/>
    <property type="match status" value="1"/>
</dbReference>
<evidence type="ECO:0000256" key="2">
    <source>
        <dbReference type="ARBA" id="ARBA00023239"/>
    </source>
</evidence>
<evidence type="ECO:0000256" key="1">
    <source>
        <dbReference type="ARBA" id="ARBA00005254"/>
    </source>
</evidence>